<dbReference type="Proteomes" id="UP001221519">
    <property type="component" value="Chromosome"/>
</dbReference>
<dbReference type="RefSeq" id="WP_047912172.1">
    <property type="nucleotide sequence ID" value="NZ_CP118101.1"/>
</dbReference>
<name>A0AAX3N586_9BACL</name>
<evidence type="ECO:0000313" key="1">
    <source>
        <dbReference type="EMBL" id="WDH83812.1"/>
    </source>
</evidence>
<reference evidence="1 4" key="1">
    <citation type="submission" date="2023-02" db="EMBL/GenBank/DDBJ databases">
        <title>Pathogen: clinical or host-associated sample.</title>
        <authorList>
            <person name="Hergert J."/>
            <person name="Casey R."/>
            <person name="Wagner J."/>
            <person name="Young E.L."/>
            <person name="Oakeson K.F."/>
        </authorList>
    </citation>
    <scope>NUCLEOTIDE SEQUENCE</scope>
    <source>
        <strain evidence="2 4">2022CK-00829</strain>
        <strain evidence="1">2022CK-00830</strain>
    </source>
</reference>
<gene>
    <name evidence="1" type="ORF">PUW23_06190</name>
    <name evidence="2" type="ORF">PUW25_05725</name>
</gene>
<dbReference type="EMBL" id="CP118101">
    <property type="protein sequence ID" value="WDH83812.1"/>
    <property type="molecule type" value="Genomic_DNA"/>
</dbReference>
<proteinExistence type="predicted"/>
<keyword evidence="4" id="KW-1185">Reference proteome</keyword>
<protein>
    <submittedName>
        <fullName evidence="1">Uncharacterized protein</fullName>
    </submittedName>
</protein>
<dbReference type="EMBL" id="CP118108">
    <property type="protein sequence ID" value="WDI03467.1"/>
    <property type="molecule type" value="Genomic_DNA"/>
</dbReference>
<dbReference type="Proteomes" id="UP001220962">
    <property type="component" value="Chromosome"/>
</dbReference>
<evidence type="ECO:0000313" key="2">
    <source>
        <dbReference type="EMBL" id="WDI03467.1"/>
    </source>
</evidence>
<evidence type="ECO:0000313" key="4">
    <source>
        <dbReference type="Proteomes" id="UP001221519"/>
    </source>
</evidence>
<accession>A0AAX3N586</accession>
<evidence type="ECO:0000313" key="3">
    <source>
        <dbReference type="Proteomes" id="UP001220962"/>
    </source>
</evidence>
<organism evidence="1 3">
    <name type="scientific">Paenibacillus urinalis</name>
    <dbReference type="NCBI Taxonomy" id="521520"/>
    <lineage>
        <taxon>Bacteria</taxon>
        <taxon>Bacillati</taxon>
        <taxon>Bacillota</taxon>
        <taxon>Bacilli</taxon>
        <taxon>Bacillales</taxon>
        <taxon>Paenibacillaceae</taxon>
        <taxon>Paenibacillus</taxon>
    </lineage>
</organism>
<sequence length="163" mass="19652">MERKLNIKSMIEYYIGNGQYHHYLSISELRLFTDHIKEVCDTPNYLRITPFYINQKIDRQIEFEDIMFYVEFNEYFDNDKLEKHIGECVGKNYELLSEDEQRLGHILFPLCNTSDINAFHNAVQNYLYFLFEVIPKMMSDKILKLIDNEDIGFGYFCFEIHSR</sequence>
<dbReference type="AlphaFoldDB" id="A0AAX3N586"/>